<reference evidence="15" key="1">
    <citation type="submission" date="2022-10" db="EMBL/GenBank/DDBJ databases">
        <authorList>
            <person name="Aires J."/>
            <person name="Mesa V."/>
        </authorList>
    </citation>
    <scope>NUCLEOTIDE SEQUENCE</scope>
    <source>
        <strain evidence="15">Clostridium neonatale JD116</strain>
    </source>
</reference>
<evidence type="ECO:0000256" key="12">
    <source>
        <dbReference type="HAMAP-Rule" id="MF_01014"/>
    </source>
</evidence>
<evidence type="ECO:0000256" key="7">
    <source>
        <dbReference type="ARBA" id="ARBA00022490"/>
    </source>
</evidence>
<evidence type="ECO:0000256" key="9">
    <source>
        <dbReference type="ARBA" id="ARBA00023102"/>
    </source>
</evidence>
<dbReference type="AlphaFoldDB" id="A0AAD1YHH7"/>
<dbReference type="FunFam" id="3.20.20.70:FF:000009">
    <property type="entry name" value="1-(5-phosphoribosyl)-5-[(5-phosphoribosylamino)methylideneamino] imidazole-4-carboxamide isomerase"/>
    <property type="match status" value="1"/>
</dbReference>
<evidence type="ECO:0000256" key="10">
    <source>
        <dbReference type="ARBA" id="ARBA00023235"/>
    </source>
</evidence>
<dbReference type="NCBIfam" id="TIGR00007">
    <property type="entry name" value="1-(5-phosphoribosyl)-5-[(5-phosphoribosylamino)methylideneamino]imidazole-4-carboxamide isomerase"/>
    <property type="match status" value="1"/>
</dbReference>
<keyword evidence="8 12" id="KW-0028">Amino-acid biosynthesis</keyword>
<dbReference type="Pfam" id="PF00977">
    <property type="entry name" value="His_biosynth"/>
    <property type="match status" value="1"/>
</dbReference>
<dbReference type="GO" id="GO:0005737">
    <property type="term" value="C:cytoplasm"/>
    <property type="evidence" value="ECO:0007669"/>
    <property type="project" value="UniProtKB-SubCell"/>
</dbReference>
<dbReference type="GO" id="GO:0000162">
    <property type="term" value="P:L-tryptophan biosynthetic process"/>
    <property type="evidence" value="ECO:0007669"/>
    <property type="project" value="TreeGrafter"/>
</dbReference>
<dbReference type="InterPro" id="IPR006063">
    <property type="entry name" value="HisA_bact_arch"/>
</dbReference>
<dbReference type="SUPFAM" id="SSF51366">
    <property type="entry name" value="Ribulose-phoshate binding barrel"/>
    <property type="match status" value="1"/>
</dbReference>
<dbReference type="InterPro" id="IPR023016">
    <property type="entry name" value="HisA/PriA"/>
</dbReference>
<dbReference type="InterPro" id="IPR044524">
    <property type="entry name" value="Isoase_HisA-like"/>
</dbReference>
<dbReference type="RefSeq" id="WP_317049397.1">
    <property type="nucleotide sequence ID" value="NZ_CAMRXC010000221.1"/>
</dbReference>
<comment type="subcellular location">
    <subcellularLocation>
        <location evidence="2 12 14">Cytoplasm</location>
    </subcellularLocation>
</comment>
<evidence type="ECO:0000256" key="5">
    <source>
        <dbReference type="ARBA" id="ARBA00012550"/>
    </source>
</evidence>
<dbReference type="Proteomes" id="UP001189143">
    <property type="component" value="Unassembled WGS sequence"/>
</dbReference>
<dbReference type="HAMAP" id="MF_01014">
    <property type="entry name" value="HisA"/>
    <property type="match status" value="1"/>
</dbReference>
<gene>
    <name evidence="12 15" type="primary">hisA</name>
    <name evidence="15" type="ORF">CNEO2_380014</name>
</gene>
<comment type="similarity">
    <text evidence="4 12 13">Belongs to the HisA/HisF family.</text>
</comment>
<keyword evidence="7 12" id="KW-0963">Cytoplasm</keyword>
<comment type="caution">
    <text evidence="15">The sequence shown here is derived from an EMBL/GenBank/DDBJ whole genome shotgun (WGS) entry which is preliminary data.</text>
</comment>
<evidence type="ECO:0000313" key="15">
    <source>
        <dbReference type="EMBL" id="CAI3613756.1"/>
    </source>
</evidence>
<evidence type="ECO:0000256" key="1">
    <source>
        <dbReference type="ARBA" id="ARBA00000901"/>
    </source>
</evidence>
<evidence type="ECO:0000256" key="2">
    <source>
        <dbReference type="ARBA" id="ARBA00004496"/>
    </source>
</evidence>
<proteinExistence type="inferred from homology"/>
<evidence type="ECO:0000256" key="3">
    <source>
        <dbReference type="ARBA" id="ARBA00005133"/>
    </source>
</evidence>
<dbReference type="Gene3D" id="3.20.20.70">
    <property type="entry name" value="Aldolase class I"/>
    <property type="match status" value="1"/>
</dbReference>
<dbReference type="PANTHER" id="PTHR43090:SF2">
    <property type="entry name" value="1-(5-PHOSPHORIBOSYL)-5-[(5-PHOSPHORIBOSYLAMINO)METHYLIDENEAMINO] IMIDAZOLE-4-CARBOXAMIDE ISOMERASE"/>
    <property type="match status" value="1"/>
</dbReference>
<accession>A0AAD1YHH7</accession>
<feature type="active site" description="Proton acceptor" evidence="12">
    <location>
        <position position="8"/>
    </location>
</feature>
<dbReference type="EC" id="5.3.1.16" evidence="5 12"/>
<dbReference type="PANTHER" id="PTHR43090">
    <property type="entry name" value="1-(5-PHOSPHORIBOSYL)-5-[(5-PHOSPHORIBOSYLAMINO)METHYLIDENEAMINO] IMIDAZOLE-4-CARBOXAMIDE ISOMERASE"/>
    <property type="match status" value="1"/>
</dbReference>
<dbReference type="GO" id="GO:0000105">
    <property type="term" value="P:L-histidine biosynthetic process"/>
    <property type="evidence" value="ECO:0007669"/>
    <property type="project" value="UniProtKB-UniRule"/>
</dbReference>
<dbReference type="InterPro" id="IPR013785">
    <property type="entry name" value="Aldolase_TIM"/>
</dbReference>
<dbReference type="InterPro" id="IPR011060">
    <property type="entry name" value="RibuloseP-bd_barrel"/>
</dbReference>
<evidence type="ECO:0000256" key="14">
    <source>
        <dbReference type="RuleBase" id="RU003658"/>
    </source>
</evidence>
<evidence type="ECO:0000256" key="6">
    <source>
        <dbReference type="ARBA" id="ARBA00018464"/>
    </source>
</evidence>
<organism evidence="15 16">
    <name type="scientific">Clostridium neonatale</name>
    <dbReference type="NCBI Taxonomy" id="137838"/>
    <lineage>
        <taxon>Bacteria</taxon>
        <taxon>Bacillati</taxon>
        <taxon>Bacillota</taxon>
        <taxon>Clostridia</taxon>
        <taxon>Eubacteriales</taxon>
        <taxon>Clostridiaceae</taxon>
        <taxon>Clostridium</taxon>
    </lineage>
</organism>
<dbReference type="CDD" id="cd04732">
    <property type="entry name" value="HisA"/>
    <property type="match status" value="1"/>
</dbReference>
<comment type="catalytic activity">
    <reaction evidence="1 12 14">
        <text>1-(5-phospho-beta-D-ribosyl)-5-[(5-phospho-beta-D-ribosylamino)methylideneamino]imidazole-4-carboxamide = 5-[(5-phospho-1-deoxy-D-ribulos-1-ylimino)methylamino]-1-(5-phospho-beta-D-ribosyl)imidazole-4-carboxamide</text>
        <dbReference type="Rhea" id="RHEA:15469"/>
        <dbReference type="ChEBI" id="CHEBI:58435"/>
        <dbReference type="ChEBI" id="CHEBI:58525"/>
        <dbReference type="EC" id="5.3.1.16"/>
    </reaction>
</comment>
<name>A0AAD1YHH7_9CLOT</name>
<comment type="pathway">
    <text evidence="3 12 14">Amino-acid biosynthesis; L-histidine biosynthesis; L-histidine from 5-phospho-alpha-D-ribose 1-diphosphate: step 4/9.</text>
</comment>
<protein>
    <recommendedName>
        <fullName evidence="6 12">1-(5-phosphoribosyl)-5-[(5-phosphoribosylamino)methylideneamino] imidazole-4-carboxamide isomerase</fullName>
        <ecNumber evidence="5 12">5.3.1.16</ecNumber>
    </recommendedName>
    <alternativeName>
        <fullName evidence="11 12">Phosphoribosylformimino-5-aminoimidazole carboxamide ribotide isomerase</fullName>
    </alternativeName>
</protein>
<dbReference type="InterPro" id="IPR006062">
    <property type="entry name" value="His_biosynth"/>
</dbReference>
<evidence type="ECO:0000313" key="16">
    <source>
        <dbReference type="Proteomes" id="UP001189143"/>
    </source>
</evidence>
<evidence type="ECO:0000256" key="8">
    <source>
        <dbReference type="ARBA" id="ARBA00022605"/>
    </source>
</evidence>
<evidence type="ECO:0000256" key="13">
    <source>
        <dbReference type="RuleBase" id="RU003657"/>
    </source>
</evidence>
<sequence>MIILPAIDIIDGKPVRLYQGDYNKKEIVADDIFETAKSFERAGAEYIHLVDLDGAKSGGNENHELVIRIAKELNIPVELGGGIRSLDTIKYLLENGVSRVILGTIAIEDENLLKTAVDTYDEKIAVGIDCKDGKVYGRGWLEGSNLDYLDFAKKMENIGVKNIIVTDISKDGTLQGANVEMLKKLKSTVDIDITASGGVRDLDNIKELMEIDLYGAITGKAIYAGTLSLEEAIRISKENR</sequence>
<dbReference type="GO" id="GO:0003949">
    <property type="term" value="F:1-(5-phosphoribosyl)-5-[(5-phosphoribosylamino)methylideneamino]imidazole-4-carboxamide isomerase activity"/>
    <property type="evidence" value="ECO:0007669"/>
    <property type="project" value="UniProtKB-UniRule"/>
</dbReference>
<evidence type="ECO:0000256" key="4">
    <source>
        <dbReference type="ARBA" id="ARBA00009667"/>
    </source>
</evidence>
<dbReference type="EMBL" id="CAMTCP010000235">
    <property type="protein sequence ID" value="CAI3613756.1"/>
    <property type="molecule type" value="Genomic_DNA"/>
</dbReference>
<keyword evidence="10 12" id="KW-0413">Isomerase</keyword>
<keyword evidence="9 12" id="KW-0368">Histidine biosynthesis</keyword>
<feature type="active site" description="Proton donor" evidence="12">
    <location>
        <position position="129"/>
    </location>
</feature>
<evidence type="ECO:0000256" key="11">
    <source>
        <dbReference type="ARBA" id="ARBA00030547"/>
    </source>
</evidence>